<evidence type="ECO:0000256" key="4">
    <source>
        <dbReference type="ARBA" id="ARBA00022723"/>
    </source>
</evidence>
<feature type="domain" description="Helicase ATP-binding" evidence="19">
    <location>
        <begin position="44"/>
        <end position="212"/>
    </location>
</feature>
<evidence type="ECO:0000256" key="17">
    <source>
        <dbReference type="SAM" id="MobiDB-lite"/>
    </source>
</evidence>
<dbReference type="GO" id="GO:0006281">
    <property type="term" value="P:DNA repair"/>
    <property type="evidence" value="ECO:0007669"/>
    <property type="project" value="UniProtKB-KW"/>
</dbReference>
<dbReference type="SMART" id="SM00341">
    <property type="entry name" value="HRDC"/>
    <property type="match status" value="1"/>
</dbReference>
<evidence type="ECO:0000256" key="11">
    <source>
        <dbReference type="ARBA" id="ARBA00023125"/>
    </source>
</evidence>
<comment type="cofactor">
    <cofactor evidence="1">
        <name>Mg(2+)</name>
        <dbReference type="ChEBI" id="CHEBI:18420"/>
    </cofactor>
</comment>
<dbReference type="GO" id="GO:0016787">
    <property type="term" value="F:hydrolase activity"/>
    <property type="evidence" value="ECO:0007669"/>
    <property type="project" value="UniProtKB-KW"/>
</dbReference>
<evidence type="ECO:0000256" key="2">
    <source>
        <dbReference type="ARBA" id="ARBA00001947"/>
    </source>
</evidence>
<reference evidence="21" key="1">
    <citation type="submission" date="2015-10" db="EMBL/GenBank/DDBJ databases">
        <title>Evolution marks in rhizobial microsymbionts genomes from the relict species Vavilovia formosa (Stev.) Fed.</title>
        <authorList>
            <person name="Kopat V."/>
        </authorList>
    </citation>
    <scope>NUCLEOTIDE SEQUENCE</scope>
    <source>
        <strain evidence="21">Vaf-07</strain>
    </source>
</reference>
<dbReference type="InterPro" id="IPR036388">
    <property type="entry name" value="WH-like_DNA-bd_sf"/>
</dbReference>
<dbReference type="STRING" id="943830.A4A58_02905"/>
<dbReference type="GO" id="GO:0005737">
    <property type="term" value="C:cytoplasm"/>
    <property type="evidence" value="ECO:0007669"/>
    <property type="project" value="TreeGrafter"/>
</dbReference>
<gene>
    <name evidence="21" type="primary">recQ</name>
    <name evidence="22" type="ORF">A4A58_02905</name>
    <name evidence="21" type="ORF">PROKKA_00585</name>
</gene>
<dbReference type="InterPro" id="IPR032284">
    <property type="entry name" value="RecQ_Zn-bd"/>
</dbReference>
<dbReference type="Pfam" id="PF09382">
    <property type="entry name" value="RQC"/>
    <property type="match status" value="1"/>
</dbReference>
<dbReference type="InterPro" id="IPR018982">
    <property type="entry name" value="RQC_domain"/>
</dbReference>
<dbReference type="AlphaFoldDB" id="A0A120MFZ8"/>
<dbReference type="Proteomes" id="UP000076574">
    <property type="component" value="Unassembled WGS sequence"/>
</dbReference>
<keyword evidence="12" id="KW-0233">DNA recombination</keyword>
<feature type="domain" description="Helicase C-terminal" evidence="20">
    <location>
        <begin position="236"/>
        <end position="383"/>
    </location>
</feature>
<dbReference type="PROSITE" id="PS51194">
    <property type="entry name" value="HELICASE_CTER"/>
    <property type="match status" value="1"/>
</dbReference>
<dbReference type="GO" id="GO:0005524">
    <property type="term" value="F:ATP binding"/>
    <property type="evidence" value="ECO:0007669"/>
    <property type="project" value="UniProtKB-KW"/>
</dbReference>
<keyword evidence="6" id="KW-0227">DNA damage</keyword>
<dbReference type="InterPro" id="IPR014001">
    <property type="entry name" value="Helicase_ATP-bd"/>
</dbReference>
<evidence type="ECO:0000313" key="23">
    <source>
        <dbReference type="Proteomes" id="UP000076574"/>
    </source>
</evidence>
<proteinExistence type="inferred from homology"/>
<dbReference type="PROSITE" id="PS50967">
    <property type="entry name" value="HRDC"/>
    <property type="match status" value="1"/>
</dbReference>
<dbReference type="InterPro" id="IPR027417">
    <property type="entry name" value="P-loop_NTPase"/>
</dbReference>
<dbReference type="Pfam" id="PF00570">
    <property type="entry name" value="HRDC"/>
    <property type="match status" value="1"/>
</dbReference>
<keyword evidence="11" id="KW-0238">DNA-binding</keyword>
<dbReference type="FunFam" id="1.10.10.10:FF:000175">
    <property type="entry name" value="ATP-dependent DNA helicase RecQ"/>
    <property type="match status" value="1"/>
</dbReference>
<dbReference type="Pfam" id="PF16124">
    <property type="entry name" value="RecQ_Zn_bind"/>
    <property type="match status" value="1"/>
</dbReference>
<comment type="similarity">
    <text evidence="3">Belongs to the helicase family. RecQ subfamily.</text>
</comment>
<evidence type="ECO:0000313" key="21">
    <source>
        <dbReference type="EMBL" id="AMH39398.1"/>
    </source>
</evidence>
<dbReference type="CDD" id="cd18794">
    <property type="entry name" value="SF2_C_RecQ"/>
    <property type="match status" value="1"/>
</dbReference>
<keyword evidence="13" id="KW-0234">DNA repair</keyword>
<dbReference type="Pfam" id="PF00271">
    <property type="entry name" value="Helicase_C"/>
    <property type="match status" value="1"/>
</dbReference>
<dbReference type="FunFam" id="3.40.50.300:FF:000296">
    <property type="entry name" value="ATP-dependent DNA helicase RecQ"/>
    <property type="match status" value="1"/>
</dbReference>
<dbReference type="GO" id="GO:0043590">
    <property type="term" value="C:bacterial nucleoid"/>
    <property type="evidence" value="ECO:0007669"/>
    <property type="project" value="TreeGrafter"/>
</dbReference>
<evidence type="ECO:0000256" key="15">
    <source>
        <dbReference type="ARBA" id="ARBA00034617"/>
    </source>
</evidence>
<dbReference type="EC" id="5.6.2.4" evidence="16"/>
<evidence type="ECO:0000259" key="18">
    <source>
        <dbReference type="PROSITE" id="PS50967"/>
    </source>
</evidence>
<evidence type="ECO:0000313" key="22">
    <source>
        <dbReference type="EMBL" id="KZD25400.1"/>
    </source>
</evidence>
<dbReference type="InterPro" id="IPR010997">
    <property type="entry name" value="HRDC-like_sf"/>
</dbReference>
<dbReference type="NCBIfam" id="TIGR00614">
    <property type="entry name" value="recQ_fam"/>
    <property type="match status" value="1"/>
</dbReference>
<sequence>MSVPVGASRQSKNQPDVFQTSDALSVLHSVFGLPGFRGAQEDIVRHVTDGGNCLVLMPTGGGKSLCYQLPSLLRPGCGIVVSPLIALMRDQVAGLLEAGVKAAVLNSTLSWDEANEVERQLLAGELDLLYVAPERLVTPRCLAMLGRARIALFAIDEAHCVAQWGHDFRPEYIGLSVIAERFPNIPRIALTATADDLTRQEIVQRLGLDDAPNFVASFDRPNIKYEIVDKTNAQKQLQAFISDRHSGEAGVVYCLSRAKVEDTAAALNKAGILALPYHAGLDARLRETNQDRFINEDGVVIVATVAFGMGIDKPDVRFVCHLDLPKSIEAYYQETGRAGRDGKPSNAWMAYGLSDIVQQRRMIDESTGSETFKGVSIRKLDALVGLAETVDCRRTRLLGYFGEEATGTRCGNCDNCLTPPKVWNGSVAAQKLLSCAYRTGQKFGAMHLVDVLIGRLTDKVKQFGHDKLSVFGIGGELTEKQWRAVMRQLVARGFLYADADSFNALKLTEEARGVLKGEIELMFREETGGTGRAPRSKSRRGDLAAPRSDNANPDLLAVLRAWRSEVAKKRNVPAYVVLHDATIDGIASEHPTTLDQLREIPGIGDKKLEHYGDEILALVNATPGR</sequence>
<dbReference type="FunFam" id="3.40.50.300:FF:000156">
    <property type="entry name" value="ATP-dependent DNA helicase recQ"/>
    <property type="match status" value="1"/>
</dbReference>
<dbReference type="GO" id="GO:0009378">
    <property type="term" value="F:four-way junction helicase activity"/>
    <property type="evidence" value="ECO:0007669"/>
    <property type="project" value="TreeGrafter"/>
</dbReference>
<feature type="domain" description="HRDC" evidence="18">
    <location>
        <begin position="549"/>
        <end position="625"/>
    </location>
</feature>
<dbReference type="GO" id="GO:0046872">
    <property type="term" value="F:metal ion binding"/>
    <property type="evidence" value="ECO:0007669"/>
    <property type="project" value="UniProtKB-KW"/>
</dbReference>
<evidence type="ECO:0000256" key="12">
    <source>
        <dbReference type="ARBA" id="ARBA00023172"/>
    </source>
</evidence>
<keyword evidence="4" id="KW-0479">Metal-binding</keyword>
<dbReference type="Pfam" id="PF00270">
    <property type="entry name" value="DEAD"/>
    <property type="match status" value="1"/>
</dbReference>
<dbReference type="SMART" id="SM00487">
    <property type="entry name" value="DEXDc"/>
    <property type="match status" value="1"/>
</dbReference>
<name>A0A120MFZ8_9BRAD</name>
<keyword evidence="7" id="KW-0378">Hydrolase</keyword>
<comment type="cofactor">
    <cofactor evidence="2">
        <name>Zn(2+)</name>
        <dbReference type="ChEBI" id="CHEBI:29105"/>
    </cofactor>
</comment>
<dbReference type="GO" id="GO:0043138">
    <property type="term" value="F:3'-5' DNA helicase activity"/>
    <property type="evidence" value="ECO:0007669"/>
    <property type="project" value="UniProtKB-EC"/>
</dbReference>
<keyword evidence="14" id="KW-0413">Isomerase</keyword>
<keyword evidence="5" id="KW-0547">Nucleotide-binding</keyword>
<dbReference type="InterPro" id="IPR006293">
    <property type="entry name" value="DNA_helicase_ATP-dep_RecQ_bac"/>
</dbReference>
<keyword evidence="8 21" id="KW-0347">Helicase</keyword>
<dbReference type="SUPFAM" id="SSF52540">
    <property type="entry name" value="P-loop containing nucleoside triphosphate hydrolases"/>
    <property type="match status" value="2"/>
</dbReference>
<comment type="catalytic activity">
    <reaction evidence="15">
        <text>Couples ATP hydrolysis with the unwinding of duplex DNA by translocating in the 3'-5' direction.</text>
        <dbReference type="EC" id="5.6.2.4"/>
    </reaction>
</comment>
<evidence type="ECO:0000256" key="1">
    <source>
        <dbReference type="ARBA" id="ARBA00001946"/>
    </source>
</evidence>
<organism evidence="21">
    <name type="scientific">Tardiphaga robiniae</name>
    <dbReference type="NCBI Taxonomy" id="943830"/>
    <lineage>
        <taxon>Bacteria</taxon>
        <taxon>Pseudomonadati</taxon>
        <taxon>Pseudomonadota</taxon>
        <taxon>Alphaproteobacteria</taxon>
        <taxon>Hyphomicrobiales</taxon>
        <taxon>Nitrobacteraceae</taxon>
        <taxon>Tardiphaga</taxon>
    </lineage>
</organism>
<keyword evidence="23" id="KW-1185">Reference proteome</keyword>
<evidence type="ECO:0000256" key="5">
    <source>
        <dbReference type="ARBA" id="ARBA00022741"/>
    </source>
</evidence>
<dbReference type="GO" id="GO:0009432">
    <property type="term" value="P:SOS response"/>
    <property type="evidence" value="ECO:0007669"/>
    <property type="project" value="UniProtKB-UniRule"/>
</dbReference>
<dbReference type="InterPro" id="IPR004589">
    <property type="entry name" value="DNA_helicase_ATP-dep_RecQ"/>
</dbReference>
<evidence type="ECO:0000256" key="16">
    <source>
        <dbReference type="NCBIfam" id="TIGR01389"/>
    </source>
</evidence>
<dbReference type="GO" id="GO:0006310">
    <property type="term" value="P:DNA recombination"/>
    <property type="evidence" value="ECO:0007669"/>
    <property type="project" value="UniProtKB-UniRule"/>
</dbReference>
<dbReference type="SMART" id="SM00956">
    <property type="entry name" value="RQC"/>
    <property type="match status" value="1"/>
</dbReference>
<dbReference type="Gene3D" id="3.40.50.300">
    <property type="entry name" value="P-loop containing nucleotide triphosphate hydrolases"/>
    <property type="match status" value="2"/>
</dbReference>
<evidence type="ECO:0000259" key="19">
    <source>
        <dbReference type="PROSITE" id="PS51192"/>
    </source>
</evidence>
<evidence type="ECO:0000256" key="9">
    <source>
        <dbReference type="ARBA" id="ARBA00022833"/>
    </source>
</evidence>
<accession>A0A120MFZ8</accession>
<reference evidence="22 23" key="2">
    <citation type="submission" date="2016-03" db="EMBL/GenBank/DDBJ databases">
        <title>Microsymbionts genomes from the relict species Vavilovia formosa (Stev.) Fed.</title>
        <authorList>
            <person name="Kopat V."/>
            <person name="Chirak E."/>
            <person name="Kimeklis A."/>
            <person name="Andronov E."/>
        </authorList>
    </citation>
    <scope>NUCLEOTIDE SEQUENCE [LARGE SCALE GENOMIC DNA]</scope>
    <source>
        <strain evidence="22 23">Vaf07</strain>
    </source>
</reference>
<dbReference type="EMBL" id="KT955714">
    <property type="protein sequence ID" value="AMH39398.1"/>
    <property type="molecule type" value="Genomic_DNA"/>
</dbReference>
<dbReference type="NCBIfam" id="TIGR01389">
    <property type="entry name" value="recQ"/>
    <property type="match status" value="1"/>
</dbReference>
<dbReference type="PROSITE" id="PS51192">
    <property type="entry name" value="HELICASE_ATP_BIND_1"/>
    <property type="match status" value="1"/>
</dbReference>
<dbReference type="SUPFAM" id="SSF47819">
    <property type="entry name" value="HRDC-like"/>
    <property type="match status" value="1"/>
</dbReference>
<evidence type="ECO:0000256" key="13">
    <source>
        <dbReference type="ARBA" id="ARBA00023204"/>
    </source>
</evidence>
<evidence type="ECO:0000256" key="10">
    <source>
        <dbReference type="ARBA" id="ARBA00022840"/>
    </source>
</evidence>
<evidence type="ECO:0000256" key="8">
    <source>
        <dbReference type="ARBA" id="ARBA00022806"/>
    </source>
</evidence>
<keyword evidence="10" id="KW-0067">ATP-binding</keyword>
<dbReference type="CDD" id="cd17920">
    <property type="entry name" value="DEXHc_RecQ"/>
    <property type="match status" value="1"/>
</dbReference>
<dbReference type="EMBL" id="LVYV01000001">
    <property type="protein sequence ID" value="KZD25400.1"/>
    <property type="molecule type" value="Genomic_DNA"/>
</dbReference>
<dbReference type="SMART" id="SM00490">
    <property type="entry name" value="HELICc"/>
    <property type="match status" value="1"/>
</dbReference>
<evidence type="ECO:0000256" key="14">
    <source>
        <dbReference type="ARBA" id="ARBA00023235"/>
    </source>
</evidence>
<protein>
    <recommendedName>
        <fullName evidence="16">DNA helicase RecQ</fullName>
        <ecNumber evidence="16">5.6.2.4</ecNumber>
    </recommendedName>
</protein>
<dbReference type="GO" id="GO:0006260">
    <property type="term" value="P:DNA replication"/>
    <property type="evidence" value="ECO:0007669"/>
    <property type="project" value="InterPro"/>
</dbReference>
<dbReference type="InterPro" id="IPR044876">
    <property type="entry name" value="HRDC_dom_sf"/>
</dbReference>
<dbReference type="InterPro" id="IPR001650">
    <property type="entry name" value="Helicase_C-like"/>
</dbReference>
<evidence type="ECO:0000256" key="6">
    <source>
        <dbReference type="ARBA" id="ARBA00022763"/>
    </source>
</evidence>
<dbReference type="InterPro" id="IPR002121">
    <property type="entry name" value="HRDC_dom"/>
</dbReference>
<evidence type="ECO:0000259" key="20">
    <source>
        <dbReference type="PROSITE" id="PS51194"/>
    </source>
</evidence>
<feature type="region of interest" description="Disordered" evidence="17">
    <location>
        <begin position="526"/>
        <end position="548"/>
    </location>
</feature>
<dbReference type="GO" id="GO:0003677">
    <property type="term" value="F:DNA binding"/>
    <property type="evidence" value="ECO:0007669"/>
    <property type="project" value="UniProtKB-KW"/>
</dbReference>
<dbReference type="Gene3D" id="1.10.150.80">
    <property type="entry name" value="HRDC domain"/>
    <property type="match status" value="1"/>
</dbReference>
<evidence type="ECO:0000256" key="7">
    <source>
        <dbReference type="ARBA" id="ARBA00022801"/>
    </source>
</evidence>
<dbReference type="PANTHER" id="PTHR13710:SF105">
    <property type="entry name" value="ATP-DEPENDENT DNA HELICASE Q1"/>
    <property type="match status" value="1"/>
</dbReference>
<evidence type="ECO:0000256" key="3">
    <source>
        <dbReference type="ARBA" id="ARBA00005446"/>
    </source>
</evidence>
<dbReference type="OrthoDB" id="9760034at2"/>
<dbReference type="Gene3D" id="1.10.10.10">
    <property type="entry name" value="Winged helix-like DNA-binding domain superfamily/Winged helix DNA-binding domain"/>
    <property type="match status" value="1"/>
</dbReference>
<keyword evidence="9" id="KW-0862">Zinc</keyword>
<dbReference type="InterPro" id="IPR011545">
    <property type="entry name" value="DEAD/DEAH_box_helicase_dom"/>
</dbReference>
<dbReference type="GO" id="GO:0030894">
    <property type="term" value="C:replisome"/>
    <property type="evidence" value="ECO:0007669"/>
    <property type="project" value="TreeGrafter"/>
</dbReference>
<dbReference type="RefSeq" id="WP_068729619.1">
    <property type="nucleotide sequence ID" value="NZ_LVYV01000001.1"/>
</dbReference>
<dbReference type="PANTHER" id="PTHR13710">
    <property type="entry name" value="DNA HELICASE RECQ FAMILY MEMBER"/>
    <property type="match status" value="1"/>
</dbReference>